<dbReference type="EMBL" id="FUYZ01000001">
    <property type="protein sequence ID" value="SKB62767.1"/>
    <property type="molecule type" value="Genomic_DNA"/>
</dbReference>
<organism evidence="1 2">
    <name type="scientific">Soonwooa buanensis</name>
    <dbReference type="NCBI Taxonomy" id="619805"/>
    <lineage>
        <taxon>Bacteria</taxon>
        <taxon>Pseudomonadati</taxon>
        <taxon>Bacteroidota</taxon>
        <taxon>Flavobacteriia</taxon>
        <taxon>Flavobacteriales</taxon>
        <taxon>Weeksellaceae</taxon>
        <taxon>Chryseobacterium group</taxon>
        <taxon>Soonwooa</taxon>
    </lineage>
</organism>
<protein>
    <recommendedName>
        <fullName evidence="3">Aminopeptidase</fullName>
    </recommendedName>
</protein>
<dbReference type="Proteomes" id="UP000191112">
    <property type="component" value="Unassembled WGS sequence"/>
</dbReference>
<gene>
    <name evidence="1" type="ORF">SAMN05660477_00341</name>
</gene>
<dbReference type="Gene3D" id="1.10.390.10">
    <property type="entry name" value="Neutral Protease Domain 2"/>
    <property type="match status" value="1"/>
</dbReference>
<proteinExistence type="predicted"/>
<keyword evidence="2" id="KW-1185">Reference proteome</keyword>
<evidence type="ECO:0008006" key="3">
    <source>
        <dbReference type="Google" id="ProtNLM"/>
    </source>
</evidence>
<accession>A0A1T5CTS3</accession>
<sequence length="957" mass="112041">MIKNFESFFAKFEYCKYLMKKLFFGSLFLMQGIWCFGQQDSIRISAKLSADAQNLIVEQQIVYHNPHEVSIDKIKLLNWVAAYQNRNTPLLKRKLKDRKKDLYFAKPTELGALNNLHVEFDGKTKDIEKLQEEFLYLDLDQKLEPQSSKTIKLRYEVKLPNAKFTGYGIDKTDINLKYFFIVPDSFENQDQYPKHFLDTEQNLNSASYWDVNFDIHEAFKVESNLHHTGILKNEFAGVSINDPEFFISLNNIDKISVNVDEQKIDVVFGYPITQDDRASLEFYLPLHLKFLKKRLGHLPDKIFISEKFRSAEKFVGIDDIKFWKFHYKLFADPEKIDLHYFGIVSKQVINNLFVNEKNIDHWLKNGLQTYCEFQYLKEFYPEHKLLGDLPNQAKILGMKPLKIFHASDLKLTERYPLAYQYILTQNLDQKIDENYEDLSKFNAFAISHFETGILFYFVADQMGFAKFNSFLNSYFSDHFQKPVVASDFLSKLEWESGGNSRFLSSLIEEKNRVNFNLKKFVRKDEAFDVKINKLGKYNLPFKLQAETESGQKETQWQYADSESKVYQVKANDAEKIIVNDDFSFPETNFRDNYLYTKGLFSNMKRLKLKLIKDIPNPEFNELYISPRLSFNAYDKVMLGFNLVNKGVFDQKFVYSVSPYYSTGTGQLTGKAGVSYNIMPADSFFRSWQIGGSASYFHYDYDLAYQTYSFFTNFSFNKNPRSAIGRNLYFSYGHFQKDLDAKRILAKEYGKYNLWNVGYSYSDNALIHEKYINAGFQWMEDFQKLSTEAFYRWEYMKDRKISFRFFGGVFINNNTQNNTFDYGISKVSNYAFSYGLLGQSATTGILSQQYILAEGGFKSDFKTKANQWITSVNVDSHVWKMFNLYADFGLYKSKGQGADFIWDSGVKLKIIPDFLEVYFPVQSSLGFEPAMKDYGYRIRYTLILNLGSLLSNLRRGVY</sequence>
<reference evidence="1 2" key="1">
    <citation type="submission" date="2017-02" db="EMBL/GenBank/DDBJ databases">
        <authorList>
            <person name="Peterson S.W."/>
        </authorList>
    </citation>
    <scope>NUCLEOTIDE SEQUENCE [LARGE SCALE GENOMIC DNA]</scope>
    <source>
        <strain evidence="1 2">DSM 22323</strain>
    </source>
</reference>
<evidence type="ECO:0000313" key="2">
    <source>
        <dbReference type="Proteomes" id="UP000191112"/>
    </source>
</evidence>
<dbReference type="InterPro" id="IPR027268">
    <property type="entry name" value="Peptidase_M4/M1_CTD_sf"/>
</dbReference>
<dbReference type="AlphaFoldDB" id="A0A1T5CTS3"/>
<dbReference type="STRING" id="619805.SAMN05660477_00341"/>
<evidence type="ECO:0000313" key="1">
    <source>
        <dbReference type="EMBL" id="SKB62767.1"/>
    </source>
</evidence>
<name>A0A1T5CTS3_9FLAO</name>